<keyword evidence="7 9" id="KW-0811">Translocation</keyword>
<dbReference type="PRINTS" id="PR01506">
    <property type="entry name" value="TATBPROTEIN"/>
</dbReference>
<evidence type="ECO:0000313" key="12">
    <source>
        <dbReference type="Proteomes" id="UP000237222"/>
    </source>
</evidence>
<dbReference type="GO" id="GO:0033281">
    <property type="term" value="C:TAT protein transport complex"/>
    <property type="evidence" value="ECO:0007669"/>
    <property type="project" value="UniProtKB-UniRule"/>
</dbReference>
<keyword evidence="2 9" id="KW-0813">Transport</keyword>
<dbReference type="Pfam" id="PF02416">
    <property type="entry name" value="TatA_B_E"/>
    <property type="match status" value="1"/>
</dbReference>
<keyword evidence="6 9" id="KW-1133">Transmembrane helix</keyword>
<keyword evidence="3 9" id="KW-1003">Cell membrane</keyword>
<proteinExistence type="inferred from homology"/>
<organism evidence="11 12">
    <name type="scientific">Zhongshania marina</name>
    <dbReference type="NCBI Taxonomy" id="2304603"/>
    <lineage>
        <taxon>Bacteria</taxon>
        <taxon>Pseudomonadati</taxon>
        <taxon>Pseudomonadota</taxon>
        <taxon>Gammaproteobacteria</taxon>
        <taxon>Cellvibrionales</taxon>
        <taxon>Spongiibacteraceae</taxon>
        <taxon>Zhongshania</taxon>
    </lineage>
</organism>
<dbReference type="OrthoDB" id="9816005at2"/>
<comment type="similarity">
    <text evidence="9">Belongs to the TatB family.</text>
</comment>
<comment type="subcellular location">
    <subcellularLocation>
        <location evidence="9">Cell membrane</location>
        <topology evidence="9">Single-pass membrane protein</topology>
    </subcellularLocation>
    <subcellularLocation>
        <location evidence="1">Membrane</location>
        <topology evidence="1">Single-pass membrane protein</topology>
    </subcellularLocation>
</comment>
<sequence length="127" mass="14016">MFDIGFAELLVIAVLGLLILGPERLPGAIRTTSLWIGRLRRSFNDIRSEIEKEVGADEIRRQLHNESVLASLKEGKNSLDQELNKAGKQVSEIENSIHPQPKVNKPAESASTPSEAQTATDQDKQQS</sequence>
<comment type="function">
    <text evidence="9">Part of the twin-arginine translocation (Tat) system that transports large folded proteins containing a characteristic twin-arginine motif in their signal peptide across membranes. Together with TatC, TatB is part of a receptor directly interacting with Tat signal peptides. TatB may form an oligomeric binding site that transiently accommodates folded Tat precursor proteins before their translocation.</text>
</comment>
<dbReference type="RefSeq" id="WP_103682877.1">
    <property type="nucleotide sequence ID" value="NZ_PQGG01000007.1"/>
</dbReference>
<evidence type="ECO:0000256" key="4">
    <source>
        <dbReference type="ARBA" id="ARBA00022692"/>
    </source>
</evidence>
<dbReference type="InterPro" id="IPR003369">
    <property type="entry name" value="TatA/B/E"/>
</dbReference>
<dbReference type="HAMAP" id="MF_00237">
    <property type="entry name" value="TatB"/>
    <property type="match status" value="1"/>
</dbReference>
<evidence type="ECO:0000256" key="10">
    <source>
        <dbReference type="SAM" id="MobiDB-lite"/>
    </source>
</evidence>
<evidence type="ECO:0000256" key="9">
    <source>
        <dbReference type="HAMAP-Rule" id="MF_00237"/>
    </source>
</evidence>
<comment type="caution">
    <text evidence="11">The sequence shown here is derived from an EMBL/GenBank/DDBJ whole genome shotgun (WGS) entry which is preliminary data.</text>
</comment>
<accession>A0A2S4HJF3</accession>
<evidence type="ECO:0000256" key="6">
    <source>
        <dbReference type="ARBA" id="ARBA00022989"/>
    </source>
</evidence>
<dbReference type="AlphaFoldDB" id="A0A2S4HJF3"/>
<evidence type="ECO:0000256" key="7">
    <source>
        <dbReference type="ARBA" id="ARBA00023010"/>
    </source>
</evidence>
<keyword evidence="8 9" id="KW-0472">Membrane</keyword>
<comment type="subunit">
    <text evidence="9">The Tat system comprises two distinct complexes: a TatABC complex, containing multiple copies of TatA, TatB and TatC subunits, and a separate TatA complex, containing only TatA subunits. Substrates initially bind to the TatABC complex, which probably triggers association of the separate TatA complex to form the active translocon.</text>
</comment>
<evidence type="ECO:0000256" key="1">
    <source>
        <dbReference type="ARBA" id="ARBA00004167"/>
    </source>
</evidence>
<dbReference type="NCBIfam" id="TIGR01410">
    <property type="entry name" value="tatB"/>
    <property type="match status" value="1"/>
</dbReference>
<dbReference type="Gene3D" id="1.20.5.3310">
    <property type="match status" value="1"/>
</dbReference>
<feature type="compositionally biased region" description="Polar residues" evidence="10">
    <location>
        <begin position="109"/>
        <end position="120"/>
    </location>
</feature>
<keyword evidence="5 9" id="KW-0653">Protein transport</keyword>
<feature type="region of interest" description="Disordered" evidence="10">
    <location>
        <begin position="80"/>
        <end position="127"/>
    </location>
</feature>
<reference evidence="11 12" key="1">
    <citation type="submission" date="2018-01" db="EMBL/GenBank/DDBJ databases">
        <authorList>
            <person name="Yu X.-D."/>
        </authorList>
    </citation>
    <scope>NUCLEOTIDE SEQUENCE [LARGE SCALE GENOMIC DNA]</scope>
    <source>
        <strain evidence="11 12">ZX-21</strain>
    </source>
</reference>
<name>A0A2S4HJF3_9GAMM</name>
<evidence type="ECO:0000256" key="8">
    <source>
        <dbReference type="ARBA" id="ARBA00023136"/>
    </source>
</evidence>
<dbReference type="GO" id="GO:0008320">
    <property type="term" value="F:protein transmembrane transporter activity"/>
    <property type="evidence" value="ECO:0007669"/>
    <property type="project" value="UniProtKB-UniRule"/>
</dbReference>
<protein>
    <recommendedName>
        <fullName evidence="9">Sec-independent protein translocase protein TatB</fullName>
    </recommendedName>
</protein>
<dbReference type="EMBL" id="PQGG01000007">
    <property type="protein sequence ID" value="POP54117.1"/>
    <property type="molecule type" value="Genomic_DNA"/>
</dbReference>
<gene>
    <name evidence="9 11" type="primary">tatB</name>
    <name evidence="11" type="ORF">C0068_02290</name>
</gene>
<dbReference type="PANTHER" id="PTHR33162">
    <property type="entry name" value="SEC-INDEPENDENT PROTEIN TRANSLOCASE PROTEIN TATA, CHLOROPLASTIC"/>
    <property type="match status" value="1"/>
</dbReference>
<dbReference type="InterPro" id="IPR018448">
    <property type="entry name" value="TatB"/>
</dbReference>
<dbReference type="GO" id="GO:0043953">
    <property type="term" value="P:protein transport by the Tat complex"/>
    <property type="evidence" value="ECO:0007669"/>
    <property type="project" value="UniProtKB-UniRule"/>
</dbReference>
<keyword evidence="4 9" id="KW-0812">Transmembrane</keyword>
<dbReference type="Proteomes" id="UP000237222">
    <property type="component" value="Unassembled WGS sequence"/>
</dbReference>
<dbReference type="PANTHER" id="PTHR33162:SF1">
    <property type="entry name" value="SEC-INDEPENDENT PROTEIN TRANSLOCASE PROTEIN TATA, CHLOROPLASTIC"/>
    <property type="match status" value="1"/>
</dbReference>
<evidence type="ECO:0000256" key="2">
    <source>
        <dbReference type="ARBA" id="ARBA00022448"/>
    </source>
</evidence>
<evidence type="ECO:0000313" key="11">
    <source>
        <dbReference type="EMBL" id="POP54117.1"/>
    </source>
</evidence>
<evidence type="ECO:0000256" key="3">
    <source>
        <dbReference type="ARBA" id="ARBA00022475"/>
    </source>
</evidence>
<evidence type="ECO:0000256" key="5">
    <source>
        <dbReference type="ARBA" id="ARBA00022927"/>
    </source>
</evidence>